<dbReference type="PANTHER" id="PTHR46696:SF1">
    <property type="entry name" value="CYTOCHROME P450 YJIB-RELATED"/>
    <property type="match status" value="1"/>
</dbReference>
<dbReference type="PANTHER" id="PTHR46696">
    <property type="entry name" value="P450, PUTATIVE (EUROFUNG)-RELATED"/>
    <property type="match status" value="1"/>
</dbReference>
<dbReference type="Gene3D" id="1.10.630.10">
    <property type="entry name" value="Cytochrome P450"/>
    <property type="match status" value="1"/>
</dbReference>
<organism evidence="4 5">
    <name type="scientific">Streptomyces oryzae</name>
    <dbReference type="NCBI Taxonomy" id="1434886"/>
    <lineage>
        <taxon>Bacteria</taxon>
        <taxon>Bacillati</taxon>
        <taxon>Actinomycetota</taxon>
        <taxon>Actinomycetes</taxon>
        <taxon>Kitasatosporales</taxon>
        <taxon>Streptomycetaceae</taxon>
        <taxon>Streptomyces</taxon>
    </lineage>
</organism>
<dbReference type="InterPro" id="IPR001128">
    <property type="entry name" value="Cyt_P450"/>
</dbReference>
<dbReference type="PROSITE" id="PS00086">
    <property type="entry name" value="CYTOCHROME_P450"/>
    <property type="match status" value="1"/>
</dbReference>
<dbReference type="PRINTS" id="PR00359">
    <property type="entry name" value="BP450"/>
</dbReference>
<keyword evidence="2" id="KW-0560">Oxidoreductase</keyword>
<evidence type="ECO:0000313" key="5">
    <source>
        <dbReference type="Proteomes" id="UP001519064"/>
    </source>
</evidence>
<evidence type="ECO:0000256" key="1">
    <source>
        <dbReference type="ARBA" id="ARBA00010617"/>
    </source>
</evidence>
<feature type="region of interest" description="Disordered" evidence="3">
    <location>
        <begin position="1"/>
        <end position="40"/>
    </location>
</feature>
<protein>
    <submittedName>
        <fullName evidence="4">Cytochrome P450</fullName>
    </submittedName>
</protein>
<dbReference type="EMBL" id="JADKMA010000114">
    <property type="protein sequence ID" value="MBO8194177.1"/>
    <property type="molecule type" value="Genomic_DNA"/>
</dbReference>
<keyword evidence="5" id="KW-1185">Reference proteome</keyword>
<comment type="similarity">
    <text evidence="1 2">Belongs to the cytochrome P450 family.</text>
</comment>
<sequence>MPGTRSRYADRPYRARSPVEQAARSADGRPEGEPHLGPSLFCTYPHRAPGDIPSPSGAPDEWTAVDRTAELSLESAPADLHGTEAKALRAAGPVATVALPGGVVAKAVTTREAGALVLGDPRFSKDISNWGAHARGEIPADWPLLFIVEGESLLTTDGDTHRRLRLPIQRAFSPRRVQALRPRIEAIADQLLSRLAAVPAGEETNLHHGFALPLPLDVICSLLGVPEDGPLRQELRELSAAAMNSEAGAEEVQNTVGQRFPATLMSLIEQKRARGDQDDLTMDLVAALDAGELTEAEVIGNLVVTVIGGHETTANLICHAVRGLLTYPETLEKARARQGAGENPWPDIVEEALRWESPTRNLMFRYATENVDVEGEVIREGEAVLVPLSAIQRCPHAFPDPDPEVFAPDRANASRHLAFGVGPHRCPGASLARLEAEIALRQLFETFPGLALGSGPAPRVPSLGINGYQQLPVVLR</sequence>
<evidence type="ECO:0000256" key="3">
    <source>
        <dbReference type="SAM" id="MobiDB-lite"/>
    </source>
</evidence>
<dbReference type="Pfam" id="PF00067">
    <property type="entry name" value="p450"/>
    <property type="match status" value="1"/>
</dbReference>
<keyword evidence="2" id="KW-0349">Heme</keyword>
<evidence type="ECO:0000256" key="2">
    <source>
        <dbReference type="RuleBase" id="RU000461"/>
    </source>
</evidence>
<keyword evidence="2" id="KW-0479">Metal-binding</keyword>
<dbReference type="SUPFAM" id="SSF48264">
    <property type="entry name" value="Cytochrome P450"/>
    <property type="match status" value="1"/>
</dbReference>
<accession>A0ABS3XFL1</accession>
<proteinExistence type="inferred from homology"/>
<name>A0ABS3XFL1_9ACTN</name>
<evidence type="ECO:0000313" key="4">
    <source>
        <dbReference type="EMBL" id="MBO8194177.1"/>
    </source>
</evidence>
<keyword evidence="2" id="KW-0503">Monooxygenase</keyword>
<keyword evidence="2" id="KW-0408">Iron</keyword>
<dbReference type="InterPro" id="IPR036396">
    <property type="entry name" value="Cyt_P450_sf"/>
</dbReference>
<dbReference type="InterPro" id="IPR002397">
    <property type="entry name" value="Cyt_P450_B"/>
</dbReference>
<dbReference type="InterPro" id="IPR017972">
    <property type="entry name" value="Cyt_P450_CS"/>
</dbReference>
<dbReference type="Proteomes" id="UP001519064">
    <property type="component" value="Unassembled WGS sequence"/>
</dbReference>
<gene>
    <name evidence="4" type="ORF">ITI46_21305</name>
</gene>
<comment type="caution">
    <text evidence="4">The sequence shown here is derived from an EMBL/GenBank/DDBJ whole genome shotgun (WGS) entry which is preliminary data.</text>
</comment>
<reference evidence="4 5" key="1">
    <citation type="submission" date="2020-11" db="EMBL/GenBank/DDBJ databases">
        <title>Streptomyces spirodelae sp. nov., isolated from duckweed.</title>
        <authorList>
            <person name="Saimee Y."/>
            <person name="Duangmal K."/>
        </authorList>
    </citation>
    <scope>NUCLEOTIDE SEQUENCE [LARGE SCALE GENOMIC DNA]</scope>
    <source>
        <strain evidence="4 5">S16-07</strain>
    </source>
</reference>